<dbReference type="Proteomes" id="UP000005239">
    <property type="component" value="Unassembled WGS sequence"/>
</dbReference>
<feature type="compositionally biased region" description="Basic and acidic residues" evidence="1">
    <location>
        <begin position="186"/>
        <end position="199"/>
    </location>
</feature>
<feature type="compositionally biased region" description="Basic residues" evidence="1">
    <location>
        <begin position="1"/>
        <end position="16"/>
    </location>
</feature>
<reference evidence="2" key="2">
    <citation type="submission" date="2022-06" db="UniProtKB">
        <authorList>
            <consortium name="EnsemblMetazoa"/>
        </authorList>
    </citation>
    <scope>IDENTIFICATION</scope>
    <source>
        <strain evidence="2">PS312</strain>
    </source>
</reference>
<proteinExistence type="predicted"/>
<evidence type="ECO:0000256" key="1">
    <source>
        <dbReference type="SAM" id="MobiDB-lite"/>
    </source>
</evidence>
<feature type="compositionally biased region" description="Low complexity" evidence="1">
    <location>
        <begin position="227"/>
        <end position="252"/>
    </location>
</feature>
<feature type="compositionally biased region" description="Polar residues" evidence="1">
    <location>
        <begin position="174"/>
        <end position="183"/>
    </location>
</feature>
<accession>A0A2A6B4B6</accession>
<gene>
    <name evidence="2" type="primary">WBGene00276553</name>
</gene>
<protein>
    <submittedName>
        <fullName evidence="2">Uncharacterized protein</fullName>
    </submittedName>
</protein>
<keyword evidence="3" id="KW-1185">Reference proteome</keyword>
<evidence type="ECO:0000313" key="3">
    <source>
        <dbReference type="Proteomes" id="UP000005239"/>
    </source>
</evidence>
<feature type="compositionally biased region" description="Low complexity" evidence="1">
    <location>
        <begin position="114"/>
        <end position="150"/>
    </location>
</feature>
<dbReference type="AlphaFoldDB" id="A0A2A6B4B6"/>
<evidence type="ECO:0000313" key="2">
    <source>
        <dbReference type="EnsemblMetazoa" id="PPA38184.1"/>
    </source>
</evidence>
<accession>A0A8R1USY4</accession>
<feature type="compositionally biased region" description="Polar residues" evidence="1">
    <location>
        <begin position="300"/>
        <end position="311"/>
    </location>
</feature>
<feature type="compositionally biased region" description="Low complexity" evidence="1">
    <location>
        <begin position="51"/>
        <end position="90"/>
    </location>
</feature>
<feature type="region of interest" description="Disordered" evidence="1">
    <location>
        <begin position="1"/>
        <end position="21"/>
    </location>
</feature>
<name>A0A2A6B4B6_PRIPA</name>
<feature type="region of interest" description="Disordered" evidence="1">
    <location>
        <begin position="36"/>
        <end position="266"/>
    </location>
</feature>
<feature type="region of interest" description="Disordered" evidence="1">
    <location>
        <begin position="288"/>
        <end position="311"/>
    </location>
</feature>
<organism evidence="2 3">
    <name type="scientific">Pristionchus pacificus</name>
    <name type="common">Parasitic nematode worm</name>
    <dbReference type="NCBI Taxonomy" id="54126"/>
    <lineage>
        <taxon>Eukaryota</taxon>
        <taxon>Metazoa</taxon>
        <taxon>Ecdysozoa</taxon>
        <taxon>Nematoda</taxon>
        <taxon>Chromadorea</taxon>
        <taxon>Rhabditida</taxon>
        <taxon>Rhabditina</taxon>
        <taxon>Diplogasteromorpha</taxon>
        <taxon>Diplogasteroidea</taxon>
        <taxon>Neodiplogasteridae</taxon>
        <taxon>Pristionchus</taxon>
    </lineage>
</organism>
<reference evidence="3" key="1">
    <citation type="journal article" date="2008" name="Nat. Genet.">
        <title>The Pristionchus pacificus genome provides a unique perspective on nematode lifestyle and parasitism.</title>
        <authorList>
            <person name="Dieterich C."/>
            <person name="Clifton S.W."/>
            <person name="Schuster L.N."/>
            <person name="Chinwalla A."/>
            <person name="Delehaunty K."/>
            <person name="Dinkelacker I."/>
            <person name="Fulton L."/>
            <person name="Fulton R."/>
            <person name="Godfrey J."/>
            <person name="Minx P."/>
            <person name="Mitreva M."/>
            <person name="Roeseler W."/>
            <person name="Tian H."/>
            <person name="Witte H."/>
            <person name="Yang S.P."/>
            <person name="Wilson R.K."/>
            <person name="Sommer R.J."/>
        </authorList>
    </citation>
    <scope>NUCLEOTIDE SEQUENCE [LARGE SCALE GENOMIC DNA]</scope>
    <source>
        <strain evidence="3">PS312</strain>
    </source>
</reference>
<dbReference type="EnsemblMetazoa" id="PPA38184.1">
    <property type="protein sequence ID" value="PPA38184.1"/>
    <property type="gene ID" value="WBGene00276553"/>
</dbReference>
<sequence length="311" mass="31850">MGCCSKKKSAKSKKTVSLRADEGTVFEITVSVLQLVPKKGGANASNKSKKALPAAKGPAKKGAPGAKSASTSAKRTPNGKTPAVKGAPGAKGPPGGAKGAPALQRVPADKRPVKTPSTASSSKSGGPSSASGKKNGASSSAARSPNAADARQAKKRENHAKSLNKNVAKGRQDAPTSDVTTARSPPCDEPKKASKEKAAAKMPAPPPRPASRGGNAKKQQEKKAETSQSRGSSSSTAAARVSSSRAAKPSRVSRSKLPMQKLTISSHIEDGIVVSQWYYTELRELGTPPSSVADLLQGGPRQQLTLPQQQV</sequence>